<dbReference type="Proteomes" id="UP001303222">
    <property type="component" value="Unassembled WGS sequence"/>
</dbReference>
<feature type="compositionally biased region" description="Basic and acidic residues" evidence="1">
    <location>
        <begin position="231"/>
        <end position="251"/>
    </location>
</feature>
<feature type="compositionally biased region" description="Polar residues" evidence="1">
    <location>
        <begin position="385"/>
        <end position="413"/>
    </location>
</feature>
<reference evidence="2" key="2">
    <citation type="submission" date="2023-06" db="EMBL/GenBank/DDBJ databases">
        <authorList>
            <consortium name="Lawrence Berkeley National Laboratory"/>
            <person name="Mondo S.J."/>
            <person name="Hensen N."/>
            <person name="Bonometti L."/>
            <person name="Westerberg I."/>
            <person name="Brannstrom I.O."/>
            <person name="Guillou S."/>
            <person name="Cros-Aarteil S."/>
            <person name="Calhoun S."/>
            <person name="Haridas S."/>
            <person name="Kuo A."/>
            <person name="Pangilinan J."/>
            <person name="Riley R."/>
            <person name="Labutti K."/>
            <person name="Andreopoulos B."/>
            <person name="Lipzen A."/>
            <person name="Chen C."/>
            <person name="Yanf M."/>
            <person name="Daum C."/>
            <person name="Ng V."/>
            <person name="Clum A."/>
            <person name="Steindorff A."/>
            <person name="Ohm R."/>
            <person name="Martin F."/>
            <person name="Silar P."/>
            <person name="Natvig D."/>
            <person name="Lalanne C."/>
            <person name="Gautier V."/>
            <person name="Ament-Velasquez S.L."/>
            <person name="Kruys A."/>
            <person name="Hutchinson M.I."/>
            <person name="Powell A.J."/>
            <person name="Barry K."/>
            <person name="Miller A.N."/>
            <person name="Grigoriev I.V."/>
            <person name="Debuchy R."/>
            <person name="Gladieux P."/>
            <person name="Thoren M.H."/>
            <person name="Johannesson H."/>
        </authorList>
    </citation>
    <scope>NUCLEOTIDE SEQUENCE</scope>
    <source>
        <strain evidence="2">CBS 626.80</strain>
    </source>
</reference>
<gene>
    <name evidence="2" type="ORF">QBC32DRAFT_217076</name>
</gene>
<feature type="compositionally biased region" description="Polar residues" evidence="1">
    <location>
        <begin position="606"/>
        <end position="618"/>
    </location>
</feature>
<organism evidence="2 3">
    <name type="scientific">Pseudoneurospora amorphoporcata</name>
    <dbReference type="NCBI Taxonomy" id="241081"/>
    <lineage>
        <taxon>Eukaryota</taxon>
        <taxon>Fungi</taxon>
        <taxon>Dikarya</taxon>
        <taxon>Ascomycota</taxon>
        <taxon>Pezizomycotina</taxon>
        <taxon>Sordariomycetes</taxon>
        <taxon>Sordariomycetidae</taxon>
        <taxon>Sordariales</taxon>
        <taxon>Sordariaceae</taxon>
        <taxon>Pseudoneurospora</taxon>
    </lineage>
</organism>
<sequence length="662" mass="73079">MSQPAGGLGFGPPSAFKLKEFMDRLTPVDNEKCWEIIDAIFDNLVGPDGRTRSLQAIEQVIGYTLRNPVFTDDSYLYIAGVNLPNEVHKWCETLYDINLLENGIAQLGQFKTFLASLDQFLTVAESENRQSTGADKGLMRTPLPQRLVKSWSDKLALLHWAQVRNNRPVNLPPQDIPRIFEEADVHANKIFDGMHSEPEDMVENLIQKKKDEKAKKRTKAGGEVNNQPNGDGEKTEGDPDAKKSDEGENKKIHAHVQRVRDMSDLSLYIMSWELYDAAVKARVGRPDIMFYSNESCPKNGRYKTFPDLIRGVTNLVTRSKASIVNVTQVPPLTRFAAHPNYELSSKVTNAVTNATRSEEVVEGKKVLKREPKKERPVKSKAPATPATSQRQRALNPTAPALQQRTSQTHQASTDPVAVKQPAISYEPANDANLDQAEPNDLALERPAKKRRTTSAFSSLGMAQDQGEWLPLGTGRQMAQSAAGYGQSSLLDVPEHLPGAADSWAGPIDNTNSMFFNMHSDGFQMGRGQSVQQSTRIPMVLGDNTVQPALNPRPYNRPFLTYASIPTTAIDPGLQTEFPLFNIRSYEPRTQTAAASDLTELPPTFGASDTASSSLNNPLETPDMAGDPTTVPGQAANSQHAGPGSRRLNMSFEEFVNIFHYQP</sequence>
<protein>
    <submittedName>
        <fullName evidence="2">Uncharacterized protein</fullName>
    </submittedName>
</protein>
<feature type="region of interest" description="Disordered" evidence="1">
    <location>
        <begin position="210"/>
        <end position="253"/>
    </location>
</feature>
<comment type="caution">
    <text evidence="2">The sequence shown here is derived from an EMBL/GenBank/DDBJ whole genome shotgun (WGS) entry which is preliminary data.</text>
</comment>
<feature type="region of interest" description="Disordered" evidence="1">
    <location>
        <begin position="597"/>
        <end position="645"/>
    </location>
</feature>
<name>A0AAN6NRJ4_9PEZI</name>
<accession>A0AAN6NRJ4</accession>
<proteinExistence type="predicted"/>
<feature type="compositionally biased region" description="Basic and acidic residues" evidence="1">
    <location>
        <begin position="356"/>
        <end position="377"/>
    </location>
</feature>
<feature type="region of interest" description="Disordered" evidence="1">
    <location>
        <begin position="355"/>
        <end position="458"/>
    </location>
</feature>
<feature type="compositionally biased region" description="Polar residues" evidence="1">
    <location>
        <begin position="630"/>
        <end position="639"/>
    </location>
</feature>
<dbReference type="EMBL" id="MU859173">
    <property type="protein sequence ID" value="KAK3950566.1"/>
    <property type="molecule type" value="Genomic_DNA"/>
</dbReference>
<dbReference type="AlphaFoldDB" id="A0AAN6NRJ4"/>
<evidence type="ECO:0000313" key="3">
    <source>
        <dbReference type="Proteomes" id="UP001303222"/>
    </source>
</evidence>
<keyword evidence="3" id="KW-1185">Reference proteome</keyword>
<reference evidence="2" key="1">
    <citation type="journal article" date="2023" name="Mol. Phylogenet. Evol.">
        <title>Genome-scale phylogeny and comparative genomics of the fungal order Sordariales.</title>
        <authorList>
            <person name="Hensen N."/>
            <person name="Bonometti L."/>
            <person name="Westerberg I."/>
            <person name="Brannstrom I.O."/>
            <person name="Guillou S."/>
            <person name="Cros-Aarteil S."/>
            <person name="Calhoun S."/>
            <person name="Haridas S."/>
            <person name="Kuo A."/>
            <person name="Mondo S."/>
            <person name="Pangilinan J."/>
            <person name="Riley R."/>
            <person name="LaButti K."/>
            <person name="Andreopoulos B."/>
            <person name="Lipzen A."/>
            <person name="Chen C."/>
            <person name="Yan M."/>
            <person name="Daum C."/>
            <person name="Ng V."/>
            <person name="Clum A."/>
            <person name="Steindorff A."/>
            <person name="Ohm R.A."/>
            <person name="Martin F."/>
            <person name="Silar P."/>
            <person name="Natvig D.O."/>
            <person name="Lalanne C."/>
            <person name="Gautier V."/>
            <person name="Ament-Velasquez S.L."/>
            <person name="Kruys A."/>
            <person name="Hutchinson M.I."/>
            <person name="Powell A.J."/>
            <person name="Barry K."/>
            <person name="Miller A.N."/>
            <person name="Grigoriev I.V."/>
            <person name="Debuchy R."/>
            <person name="Gladieux P."/>
            <person name="Hiltunen Thoren M."/>
            <person name="Johannesson H."/>
        </authorList>
    </citation>
    <scope>NUCLEOTIDE SEQUENCE</scope>
    <source>
        <strain evidence="2">CBS 626.80</strain>
    </source>
</reference>
<evidence type="ECO:0000313" key="2">
    <source>
        <dbReference type="EMBL" id="KAK3950566.1"/>
    </source>
</evidence>
<evidence type="ECO:0000256" key="1">
    <source>
        <dbReference type="SAM" id="MobiDB-lite"/>
    </source>
</evidence>